<name>A0A6J5WYB5_PRUAR</name>
<evidence type="ECO:0000259" key="4">
    <source>
        <dbReference type="SMART" id="SM00768"/>
    </source>
</evidence>
<accession>A0A6J5WYB5</accession>
<keyword evidence="2" id="KW-0449">Lipoprotein</keyword>
<evidence type="ECO:0000313" key="5">
    <source>
        <dbReference type="EMBL" id="CAB4276397.1"/>
    </source>
</evidence>
<organism evidence="6 8">
    <name type="scientific">Prunus armeniaca</name>
    <name type="common">Apricot</name>
    <name type="synonym">Armeniaca vulgaris</name>
    <dbReference type="NCBI Taxonomy" id="36596"/>
    <lineage>
        <taxon>Eukaryota</taxon>
        <taxon>Viridiplantae</taxon>
        <taxon>Streptophyta</taxon>
        <taxon>Embryophyta</taxon>
        <taxon>Tracheophyta</taxon>
        <taxon>Spermatophyta</taxon>
        <taxon>Magnoliopsida</taxon>
        <taxon>eudicotyledons</taxon>
        <taxon>Gunneridae</taxon>
        <taxon>Pentapetalae</taxon>
        <taxon>rosids</taxon>
        <taxon>fabids</taxon>
        <taxon>Rosales</taxon>
        <taxon>Rosaceae</taxon>
        <taxon>Amygdaloideae</taxon>
        <taxon>Amygdaleae</taxon>
        <taxon>Prunus</taxon>
    </lineage>
</organism>
<evidence type="ECO:0000256" key="2">
    <source>
        <dbReference type="ARBA" id="ARBA00022622"/>
    </source>
</evidence>
<gene>
    <name evidence="5" type="ORF">CURHAP_LOCUS25498</name>
    <name evidence="6" type="ORF">ORAREDHAP_LOCUS25071</name>
</gene>
<reference evidence="6 7" key="2">
    <citation type="submission" date="2020-05" db="EMBL/GenBank/DDBJ databases">
        <authorList>
            <person name="Campoy J."/>
            <person name="Schneeberger K."/>
            <person name="Spophaly S."/>
        </authorList>
    </citation>
    <scope>NUCLEOTIDE SEQUENCE [LARGE SCALE GENOMIC DNA]</scope>
    <source>
        <strain evidence="6">PruArmRojPasFocal</strain>
    </source>
</reference>
<dbReference type="PANTHER" id="PTHR31044:SF130">
    <property type="entry name" value="CARBOHYDRATE-BINDING X8 DOMAIN SUPERFAMILY PROTEIN"/>
    <property type="match status" value="1"/>
</dbReference>
<keyword evidence="8" id="KW-1185">Reference proteome</keyword>
<dbReference type="SMART" id="SM00768">
    <property type="entry name" value="X8"/>
    <property type="match status" value="1"/>
</dbReference>
<dbReference type="AlphaFoldDB" id="A0A6J5WYB5"/>
<reference evidence="8" key="1">
    <citation type="journal article" date="2020" name="Genome Biol.">
        <title>Gamete binning: chromosome-level and haplotype-resolved genome assembly enabled by high-throughput single-cell sequencing of gamete genomes.</title>
        <authorList>
            <person name="Campoy J.A."/>
            <person name="Sun H."/>
            <person name="Goel M."/>
            <person name="Jiao W.-B."/>
            <person name="Folz-Donahue K."/>
            <person name="Wang N."/>
            <person name="Rubio M."/>
            <person name="Liu C."/>
            <person name="Kukat C."/>
            <person name="Ruiz D."/>
            <person name="Huettel B."/>
            <person name="Schneeberger K."/>
        </authorList>
    </citation>
    <scope>NUCLEOTIDE SEQUENCE [LARGE SCALE GENOMIC DNA]</scope>
    <source>
        <strain evidence="8">cv. Rojo Pasion</strain>
    </source>
</reference>
<keyword evidence="2" id="KW-0325">Glycoprotein</keyword>
<evidence type="ECO:0000313" key="6">
    <source>
        <dbReference type="EMBL" id="CAB4306786.1"/>
    </source>
</evidence>
<keyword evidence="3" id="KW-0732">Signal</keyword>
<evidence type="ECO:0000256" key="3">
    <source>
        <dbReference type="ARBA" id="ARBA00022729"/>
    </source>
</evidence>
<dbReference type="Gene3D" id="1.20.58.1040">
    <property type="match status" value="1"/>
</dbReference>
<dbReference type="GO" id="GO:0098552">
    <property type="term" value="C:side of membrane"/>
    <property type="evidence" value="ECO:0007669"/>
    <property type="project" value="UniProtKB-KW"/>
</dbReference>
<protein>
    <recommendedName>
        <fullName evidence="4">X8 domain-containing protein</fullName>
    </recommendedName>
</protein>
<dbReference type="InterPro" id="IPR044788">
    <property type="entry name" value="X8_dom_prot"/>
</dbReference>
<dbReference type="Proteomes" id="UP000507245">
    <property type="component" value="Unassembled WGS sequence"/>
</dbReference>
<dbReference type="GO" id="GO:0009506">
    <property type="term" value="C:plasmodesma"/>
    <property type="evidence" value="ECO:0007669"/>
    <property type="project" value="UniProtKB-ARBA"/>
</dbReference>
<evidence type="ECO:0000256" key="1">
    <source>
        <dbReference type="ARBA" id="ARBA00004609"/>
    </source>
</evidence>
<dbReference type="PANTHER" id="PTHR31044">
    <property type="entry name" value="BETA-1,3 GLUCANASE"/>
    <property type="match status" value="1"/>
</dbReference>
<sequence length="145" mass="16047">MENSSDQIKLKPRQRKTGINWTLVVSYNQTKEAEASNFLCVKGGPKVQMPAYMQSDWEISMVVNGQKAWCVAKPAAPQQALQSALDYACNYADCSPTKKGGSCYDPDRPVHHASFDMNAYYQRIRTSTATGKGGNSNPNRYLVCA</sequence>
<evidence type="ECO:0000313" key="7">
    <source>
        <dbReference type="Proteomes" id="UP000507222"/>
    </source>
</evidence>
<proteinExistence type="predicted"/>
<evidence type="ECO:0000313" key="8">
    <source>
        <dbReference type="Proteomes" id="UP000507245"/>
    </source>
</evidence>
<comment type="subcellular location">
    <subcellularLocation>
        <location evidence="1">Cell membrane</location>
        <topology evidence="1">Lipid-anchor</topology>
        <topology evidence="1">GPI-anchor</topology>
    </subcellularLocation>
</comment>
<dbReference type="Proteomes" id="UP000507222">
    <property type="component" value="Unassembled WGS sequence"/>
</dbReference>
<feature type="domain" description="X8" evidence="4">
    <location>
        <begin position="68"/>
        <end position="136"/>
    </location>
</feature>
<dbReference type="GO" id="GO:0005886">
    <property type="term" value="C:plasma membrane"/>
    <property type="evidence" value="ECO:0007669"/>
    <property type="project" value="UniProtKB-SubCell"/>
</dbReference>
<dbReference type="Pfam" id="PF07983">
    <property type="entry name" value="X8"/>
    <property type="match status" value="1"/>
</dbReference>
<dbReference type="OrthoDB" id="1928574at2759"/>
<dbReference type="InterPro" id="IPR012946">
    <property type="entry name" value="X8"/>
</dbReference>
<keyword evidence="2" id="KW-0336">GPI-anchor</keyword>
<dbReference type="EMBL" id="CAEKKB010000004">
    <property type="protein sequence ID" value="CAB4306786.1"/>
    <property type="molecule type" value="Genomic_DNA"/>
</dbReference>
<keyword evidence="2" id="KW-0472">Membrane</keyword>
<dbReference type="EMBL" id="CAEKDK010000004">
    <property type="protein sequence ID" value="CAB4276397.1"/>
    <property type="molecule type" value="Genomic_DNA"/>
</dbReference>